<name>A0A0D2BDS3_9EURO</name>
<feature type="domain" description="Nephrocystin 3-like N-terminal" evidence="2">
    <location>
        <begin position="264"/>
        <end position="430"/>
    </location>
</feature>
<dbReference type="Gene3D" id="3.40.50.300">
    <property type="entry name" value="P-loop containing nucleotide triphosphate hydrolases"/>
    <property type="match status" value="1"/>
</dbReference>
<dbReference type="STRING" id="569365.A0A0D2BDS3"/>
<gene>
    <name evidence="4" type="ORF">PV07_02337</name>
</gene>
<dbReference type="PANTHER" id="PTHR10039:SF5">
    <property type="entry name" value="NACHT DOMAIN-CONTAINING PROTEIN"/>
    <property type="match status" value="1"/>
</dbReference>
<dbReference type="OrthoDB" id="4158029at2759"/>
<evidence type="ECO:0000259" key="2">
    <source>
        <dbReference type="Pfam" id="PF24883"/>
    </source>
</evidence>
<evidence type="ECO:0000313" key="4">
    <source>
        <dbReference type="EMBL" id="KIW35652.1"/>
    </source>
</evidence>
<dbReference type="SUPFAM" id="SSF52540">
    <property type="entry name" value="P-loop containing nucleoside triphosphate hydrolases"/>
    <property type="match status" value="1"/>
</dbReference>
<dbReference type="Pfam" id="PF24883">
    <property type="entry name" value="NPHP3_N"/>
    <property type="match status" value="1"/>
</dbReference>
<feature type="domain" description="DUF7791" evidence="3">
    <location>
        <begin position="591"/>
        <end position="705"/>
    </location>
</feature>
<dbReference type="InterPro" id="IPR056884">
    <property type="entry name" value="NPHP3-like_N"/>
</dbReference>
<keyword evidence="5" id="KW-1185">Reference proteome</keyword>
<dbReference type="InterPro" id="IPR027417">
    <property type="entry name" value="P-loop_NTPase"/>
</dbReference>
<keyword evidence="1" id="KW-0677">Repeat</keyword>
<dbReference type="GeneID" id="27341531"/>
<organism evidence="4 5">
    <name type="scientific">Cladophialophora immunda</name>
    <dbReference type="NCBI Taxonomy" id="569365"/>
    <lineage>
        <taxon>Eukaryota</taxon>
        <taxon>Fungi</taxon>
        <taxon>Dikarya</taxon>
        <taxon>Ascomycota</taxon>
        <taxon>Pezizomycotina</taxon>
        <taxon>Eurotiomycetes</taxon>
        <taxon>Chaetothyriomycetidae</taxon>
        <taxon>Chaetothyriales</taxon>
        <taxon>Herpotrichiellaceae</taxon>
        <taxon>Cladophialophora</taxon>
    </lineage>
</organism>
<dbReference type="AlphaFoldDB" id="A0A0D2BDS3"/>
<dbReference type="EMBL" id="KN847040">
    <property type="protein sequence ID" value="KIW35652.1"/>
    <property type="molecule type" value="Genomic_DNA"/>
</dbReference>
<evidence type="ECO:0000259" key="3">
    <source>
        <dbReference type="Pfam" id="PF25053"/>
    </source>
</evidence>
<evidence type="ECO:0000313" key="5">
    <source>
        <dbReference type="Proteomes" id="UP000054466"/>
    </source>
</evidence>
<dbReference type="RefSeq" id="XP_016255868.1">
    <property type="nucleotide sequence ID" value="XM_016388940.1"/>
</dbReference>
<dbReference type="Pfam" id="PF25053">
    <property type="entry name" value="DUF7791"/>
    <property type="match status" value="1"/>
</dbReference>
<dbReference type="InterPro" id="IPR056693">
    <property type="entry name" value="DUF7791"/>
</dbReference>
<accession>A0A0D2BDS3</accession>
<dbReference type="PANTHER" id="PTHR10039">
    <property type="entry name" value="AMELOGENIN"/>
    <property type="match status" value="1"/>
</dbReference>
<protein>
    <submittedName>
        <fullName evidence="4">Uncharacterized protein</fullName>
    </submittedName>
</protein>
<dbReference type="Proteomes" id="UP000054466">
    <property type="component" value="Unassembled WGS sequence"/>
</dbReference>
<evidence type="ECO:0000256" key="1">
    <source>
        <dbReference type="ARBA" id="ARBA00022737"/>
    </source>
</evidence>
<proteinExistence type="predicted"/>
<dbReference type="HOGENOM" id="CLU_002341_6_0_1"/>
<reference evidence="4 5" key="1">
    <citation type="submission" date="2015-01" db="EMBL/GenBank/DDBJ databases">
        <title>The Genome Sequence of Cladophialophora immunda CBS83496.</title>
        <authorList>
            <consortium name="The Broad Institute Genomics Platform"/>
            <person name="Cuomo C."/>
            <person name="de Hoog S."/>
            <person name="Gorbushina A."/>
            <person name="Stielow B."/>
            <person name="Teixiera M."/>
            <person name="Abouelleil A."/>
            <person name="Chapman S.B."/>
            <person name="Priest M."/>
            <person name="Young S.K."/>
            <person name="Wortman J."/>
            <person name="Nusbaum C."/>
            <person name="Birren B."/>
        </authorList>
    </citation>
    <scope>NUCLEOTIDE SEQUENCE [LARGE SCALE GENOMIC DNA]</scope>
    <source>
        <strain evidence="4 5">CBS 83496</strain>
    </source>
</reference>
<sequence length="1100" mass="126252">MEALAAFGLACNVIQVVDASWKAYEIYTQFRERGTTARADELRHSAQHLVKCNKSLQDSLSNAPKFPLLQSGVDLSELSRNCIQSAEELEKELEKIKVGPGSSRLSTWGKTIKAKWKSERIEALKRKVDEYAGVLDSTILVHLSQNLGTLAARQTDILTQLDDWQRKIFAEINAGNTVVTNLINTSAEDVKAHTTLEHNLTRLHIETKLDDFSDTQKLRAKYDSFMESLYFPAINQRQDNIEDAHVKTFEWIFDETAQRERPWDSFLAWTQDDNPIYWVLGKAGSGKSTLMNFLVQDARTRAAFERKFADVHPLIIAFFFWEAGVDLQKNQLGLLRSLIWKTLDSMDATVAIHIWSNILQKVSPPMPTVWTQKQLLRLLQSLVQAVQNPICLFLDGLDEFQGLEDQFGALRDIIGVFRVRQQTKICMSSRPSTSLESLYTPCPKLKLQDLTEPDITLYVEDKLVKSVSAENAPRLPTLASQGMSSLIDKVVYEAEGVFLWVRLTVESLIRGIRKDDDWQTLMRRLEQMPQGIFNLYEHMWKRSALDHPLYAREAAAYLQFVRKFPGHSLIEVTIACDERIQEIYLDTPARWDLGSFGEGLDRERLTRRILTRCAGFLEIHHRGLEEIDEGSDEEREQRVNEDQLWRRELEKTDLGRHPGTINRLFEIQTSHRKWYVSFLHRSALEYLQTESGKQLLQAQPLSKHELFIRQSKSTLVLILLGAIDLGPNLEEGMEYIPDHSLFRAYLDTDTGVACAMFVQLEEILTKLKFLGIWKERQSTRSEDPFQADSEELDFTKAFLQFGHPAYTKHKLETSGLIHDRNYLTGLLRACIGNLRIECPRPAYSNAILLLELGADPNSTLFPISYKRDSMRLWTIWTVTLIIMWVTRSYDLHASQQLLSAFLKAGADPKPWLQCLFIRNSGSFGHENTLETSKRPFALLRAKACDLIPLGPETSMADLLRQEGAISEKRTLVAFAPPNTWCTLASENLEVDNQFLPGTPSFFKFFQSLRLYYRGSTYVAHDRDNPRFFDNGIDALRAAGFSDEEIRELPIPQTIWEGHEKARGEIHEMNAERFNDLLRQWDFGNESDSDSAEEWHEEDQS</sequence>
<dbReference type="VEuPathDB" id="FungiDB:PV07_02337"/>